<keyword evidence="3" id="KW-1185">Reference proteome</keyword>
<dbReference type="AlphaFoldDB" id="A0A023CYX6"/>
<protein>
    <submittedName>
        <fullName evidence="2">Fructosamine-3-kinase</fullName>
    </submittedName>
</protein>
<dbReference type="SUPFAM" id="SSF56112">
    <property type="entry name" value="Protein kinase-like (PK-like)"/>
    <property type="match status" value="1"/>
</dbReference>
<dbReference type="Gene3D" id="3.30.200.20">
    <property type="entry name" value="Phosphorylase Kinase, domain 1"/>
    <property type="match status" value="1"/>
</dbReference>
<dbReference type="InterPro" id="IPR016477">
    <property type="entry name" value="Fructo-/Ketosamine-3-kinase"/>
</dbReference>
<evidence type="ECO:0000313" key="3">
    <source>
        <dbReference type="Proteomes" id="UP000050961"/>
    </source>
</evidence>
<accession>A0A023CYX6</accession>
<organism evidence="2 3">
    <name type="scientific">Liquorilactobacillus sucicola DSM 21376 = JCM 15457</name>
    <dbReference type="NCBI Taxonomy" id="1423806"/>
    <lineage>
        <taxon>Bacteria</taxon>
        <taxon>Bacillati</taxon>
        <taxon>Bacillota</taxon>
        <taxon>Bacilli</taxon>
        <taxon>Lactobacillales</taxon>
        <taxon>Lactobacillaceae</taxon>
        <taxon>Liquorilactobacillus</taxon>
    </lineage>
</organism>
<name>A0A023CYX6_9LACO</name>
<reference evidence="2 3" key="1">
    <citation type="journal article" date="2015" name="Genome Announc.">
        <title>Expanding the biotechnology potential of lactobacilli through comparative genomics of 213 strains and associated genera.</title>
        <authorList>
            <person name="Sun Z."/>
            <person name="Harris H.M."/>
            <person name="McCann A."/>
            <person name="Guo C."/>
            <person name="Argimon S."/>
            <person name="Zhang W."/>
            <person name="Yang X."/>
            <person name="Jeffery I.B."/>
            <person name="Cooney J.C."/>
            <person name="Kagawa T.F."/>
            <person name="Liu W."/>
            <person name="Song Y."/>
            <person name="Salvetti E."/>
            <person name="Wrobel A."/>
            <person name="Rasinkangas P."/>
            <person name="Parkhill J."/>
            <person name="Rea M.C."/>
            <person name="O'Sullivan O."/>
            <person name="Ritari J."/>
            <person name="Douillard F.P."/>
            <person name="Paul Ross R."/>
            <person name="Yang R."/>
            <person name="Briner A.E."/>
            <person name="Felis G.E."/>
            <person name="de Vos W.M."/>
            <person name="Barrangou R."/>
            <person name="Klaenhammer T.R."/>
            <person name="Caufield P.W."/>
            <person name="Cui Y."/>
            <person name="Zhang H."/>
            <person name="O'Toole P.W."/>
        </authorList>
    </citation>
    <scope>NUCLEOTIDE SEQUENCE [LARGE SCALE GENOMIC DNA]</scope>
    <source>
        <strain evidence="2 3">DSM 21376</strain>
    </source>
</reference>
<dbReference type="PANTHER" id="PTHR12149">
    <property type="entry name" value="FRUCTOSAMINE 3 KINASE-RELATED PROTEIN"/>
    <property type="match status" value="1"/>
</dbReference>
<dbReference type="Gene3D" id="3.90.1200.10">
    <property type="match status" value="1"/>
</dbReference>
<dbReference type="PANTHER" id="PTHR12149:SF8">
    <property type="entry name" value="PROTEIN-RIBULOSAMINE 3-KINASE"/>
    <property type="match status" value="1"/>
</dbReference>
<dbReference type="Pfam" id="PF03881">
    <property type="entry name" value="Fructosamin_kin"/>
    <property type="match status" value="1"/>
</dbReference>
<comment type="similarity">
    <text evidence="1">Belongs to the fructosamine kinase family.</text>
</comment>
<dbReference type="GO" id="GO:0016301">
    <property type="term" value="F:kinase activity"/>
    <property type="evidence" value="ECO:0007669"/>
    <property type="project" value="UniProtKB-UniRule"/>
</dbReference>
<dbReference type="EMBL" id="AYZF01000002">
    <property type="protein sequence ID" value="KRN07679.1"/>
    <property type="molecule type" value="Genomic_DNA"/>
</dbReference>
<evidence type="ECO:0000313" key="2">
    <source>
        <dbReference type="EMBL" id="KRN07679.1"/>
    </source>
</evidence>
<dbReference type="OrthoDB" id="5291879at2"/>
<dbReference type="PATRIC" id="fig|1423806.3.peg.992"/>
<dbReference type="PIRSF" id="PIRSF006221">
    <property type="entry name" value="Ketosamine-3-kinase"/>
    <property type="match status" value="1"/>
</dbReference>
<dbReference type="InterPro" id="IPR011009">
    <property type="entry name" value="Kinase-like_dom_sf"/>
</dbReference>
<keyword evidence="1 2" id="KW-0418">Kinase</keyword>
<gene>
    <name evidence="2" type="ORF">FD15_GL000975</name>
</gene>
<comment type="caution">
    <text evidence="2">The sequence shown here is derived from an EMBL/GenBank/DDBJ whole genome shotgun (WGS) entry which is preliminary data.</text>
</comment>
<proteinExistence type="inferred from homology"/>
<keyword evidence="1" id="KW-0808">Transferase</keyword>
<dbReference type="eggNOG" id="COG3001">
    <property type="taxonomic scope" value="Bacteria"/>
</dbReference>
<dbReference type="RefSeq" id="WP_034988897.1">
    <property type="nucleotide sequence ID" value="NZ_AYZF01000002.1"/>
</dbReference>
<sequence length="285" mass="32355">MKNEWLAQLPLSNIRQATPVSGGDVNQAFRLETKDKQYFLLVQPRHDQTFYAGEIAGLHAFEEAKVLAPHVIASGQINGDAYLLLNFLETGFGKQEDLGRLVAQLHQYKSPNGKFGFDFPYAGTSVSFENDWTDSWSSLFLKRRLDVLAGALQQQGLWQTEERAIYQDVRKIIVEELAAHKSVSVLLHGDLWGGNYMFLADGRPALIDPAAFYGDREFDIAITTVFGGFNTAFYRAYQKAAPLAKGYEKRFAFYRLYYLMVHLNKFGQSYAQSVQQTMRQIKHAD</sequence>
<evidence type="ECO:0000256" key="1">
    <source>
        <dbReference type="PIRNR" id="PIRNR006221"/>
    </source>
</evidence>
<dbReference type="Proteomes" id="UP000050961">
    <property type="component" value="Unassembled WGS sequence"/>
</dbReference>